<dbReference type="PANTHER" id="PTHR46667">
    <property type="entry name" value="OS05G0182700 PROTEIN"/>
    <property type="match status" value="1"/>
</dbReference>
<proteinExistence type="predicted"/>
<name>A0A6I9QYB4_ELAGV</name>
<gene>
    <name evidence="3" type="primary">LOC105040328</name>
</gene>
<dbReference type="InParanoid" id="A0A6I9QYB4"/>
<dbReference type="OrthoDB" id="544175at2759"/>
<dbReference type="RefSeq" id="XP_010915120.1">
    <property type="nucleotide sequence ID" value="XM_010916818.3"/>
</dbReference>
<dbReference type="AlphaFoldDB" id="A0A6I9QYB4"/>
<sequence>MAMHAGMGLSKVLLLVGAGFTGSIVLRHGRLSDILAELQDMLKGFEKSAEKAGTDSELNDAITTQVRRLAMEVRQLASARPVTVLTGSGQAGNVTSLIVPAATLGALGYGYMWWKGISFSDLMYVTKRNMANAVSNLTKHLEQVSDALAKTKRHLTQRIEGLDGKLDEQKEISGQIKQEVTDACGRLENIGFELDNLQRLVWGLDEKMNAIEDKQNFACAGVMYLVRYAEGKGGKMPEFLQDGLKGANRRGFNAGSLKGLQHITAVIESGNFDKSKTEAILQNEIDPLDNKKGLSRTTSIKC</sequence>
<evidence type="ECO:0000313" key="3">
    <source>
        <dbReference type="RefSeq" id="XP_010915120.1"/>
    </source>
</evidence>
<evidence type="ECO:0000259" key="1">
    <source>
        <dbReference type="Pfam" id="PF07889"/>
    </source>
</evidence>
<dbReference type="InterPro" id="IPR012458">
    <property type="entry name" value="DUF1664"/>
</dbReference>
<dbReference type="FunCoup" id="A0A6I9QYB4">
    <property type="interactions" value="275"/>
</dbReference>
<feature type="domain" description="DUF1664" evidence="1">
    <location>
        <begin position="92"/>
        <end position="215"/>
    </location>
</feature>
<accession>A0A6I9QYB4</accession>
<protein>
    <submittedName>
        <fullName evidence="3">Uncharacterized protein LOC105040328</fullName>
    </submittedName>
</protein>
<reference evidence="3" key="1">
    <citation type="submission" date="2025-08" db="UniProtKB">
        <authorList>
            <consortium name="RefSeq"/>
        </authorList>
    </citation>
    <scope>IDENTIFICATION</scope>
</reference>
<dbReference type="KEGG" id="egu:105040328"/>
<dbReference type="Pfam" id="PF07889">
    <property type="entry name" value="DUF1664"/>
    <property type="match status" value="1"/>
</dbReference>
<keyword evidence="2" id="KW-1185">Reference proteome</keyword>
<evidence type="ECO:0000313" key="2">
    <source>
        <dbReference type="Proteomes" id="UP000504607"/>
    </source>
</evidence>
<organism evidence="2 3">
    <name type="scientific">Elaeis guineensis var. tenera</name>
    <name type="common">Oil palm</name>
    <dbReference type="NCBI Taxonomy" id="51953"/>
    <lineage>
        <taxon>Eukaryota</taxon>
        <taxon>Viridiplantae</taxon>
        <taxon>Streptophyta</taxon>
        <taxon>Embryophyta</taxon>
        <taxon>Tracheophyta</taxon>
        <taxon>Spermatophyta</taxon>
        <taxon>Magnoliopsida</taxon>
        <taxon>Liliopsida</taxon>
        <taxon>Arecaceae</taxon>
        <taxon>Arecoideae</taxon>
        <taxon>Cocoseae</taxon>
        <taxon>Elaeidinae</taxon>
        <taxon>Elaeis</taxon>
    </lineage>
</organism>
<dbReference type="PANTHER" id="PTHR46667:SF6">
    <property type="entry name" value="OS01G0185100 PROTEIN"/>
    <property type="match status" value="1"/>
</dbReference>
<dbReference type="GeneID" id="105040328"/>
<dbReference type="Proteomes" id="UP000504607">
    <property type="component" value="Chromosome 3"/>
</dbReference>